<dbReference type="EMBL" id="PJRP01000001">
    <property type="protein sequence ID" value="PLQ02361.1"/>
    <property type="molecule type" value="Genomic_DNA"/>
</dbReference>
<organism evidence="6 7">
    <name type="scientific">Cupriavidus pauculus</name>
    <dbReference type="NCBI Taxonomy" id="82633"/>
    <lineage>
        <taxon>Bacteria</taxon>
        <taxon>Pseudomonadati</taxon>
        <taxon>Pseudomonadota</taxon>
        <taxon>Betaproteobacteria</taxon>
        <taxon>Burkholderiales</taxon>
        <taxon>Burkholderiaceae</taxon>
        <taxon>Cupriavidus</taxon>
    </lineage>
</organism>
<dbReference type="PRINTS" id="PR00039">
    <property type="entry name" value="HTHLYSR"/>
</dbReference>
<dbReference type="Pfam" id="PF00126">
    <property type="entry name" value="HTH_1"/>
    <property type="match status" value="1"/>
</dbReference>
<accession>A0A2N5CJH1</accession>
<protein>
    <recommendedName>
        <fullName evidence="5">HTH lysR-type domain-containing protein</fullName>
    </recommendedName>
</protein>
<dbReference type="Proteomes" id="UP000234341">
    <property type="component" value="Unassembled WGS sequence"/>
</dbReference>
<dbReference type="Gene3D" id="3.40.190.10">
    <property type="entry name" value="Periplasmic binding protein-like II"/>
    <property type="match status" value="2"/>
</dbReference>
<dbReference type="PROSITE" id="PS50931">
    <property type="entry name" value="HTH_LYSR"/>
    <property type="match status" value="1"/>
</dbReference>
<evidence type="ECO:0000313" key="7">
    <source>
        <dbReference type="Proteomes" id="UP000234341"/>
    </source>
</evidence>
<evidence type="ECO:0000256" key="2">
    <source>
        <dbReference type="ARBA" id="ARBA00023015"/>
    </source>
</evidence>
<dbReference type="GO" id="GO:0006351">
    <property type="term" value="P:DNA-templated transcription"/>
    <property type="evidence" value="ECO:0007669"/>
    <property type="project" value="TreeGrafter"/>
</dbReference>
<dbReference type="PANTHER" id="PTHR30537">
    <property type="entry name" value="HTH-TYPE TRANSCRIPTIONAL REGULATOR"/>
    <property type="match status" value="1"/>
</dbReference>
<dbReference type="InterPro" id="IPR005119">
    <property type="entry name" value="LysR_subst-bd"/>
</dbReference>
<dbReference type="InterPro" id="IPR058163">
    <property type="entry name" value="LysR-type_TF_proteobact-type"/>
</dbReference>
<evidence type="ECO:0000313" key="6">
    <source>
        <dbReference type="EMBL" id="PLQ02361.1"/>
    </source>
</evidence>
<sequence>MALCLWGIVIGNLAASVQSLCERAMLRPGPRRCISKFRQAPIPFFDDMKHPARRQIPSVVNLNTFDTIARRGSVTAAADELGLSQGAVSKQLLDLESFLGTTLFERNNARLALSDEGAGYLARIRSLLDQLEAATVAASGAAQRMREVRFSVPNTFGLLWVMPRLCGFAAAHPEIRIHVANHIGAVSLRDAGLDAAIVYAEDGLDDDSADLLHGVRSLPVAARELVRGRLPLQASRIAALPLLHHTTAPSAWASYLRDLDTSIDLPLPPGTQYNLVTFALKAAEAGLGAALVPDYAVADSLREGRVVQLNRASVPSRRGYYLIRRADRADVPAVKVLREWLMTRRADVAGMEG</sequence>
<proteinExistence type="inferred from homology"/>
<keyword evidence="4" id="KW-0804">Transcription</keyword>
<evidence type="ECO:0000256" key="1">
    <source>
        <dbReference type="ARBA" id="ARBA00009437"/>
    </source>
</evidence>
<comment type="caution">
    <text evidence="6">The sequence shown here is derived from an EMBL/GenBank/DDBJ whole genome shotgun (WGS) entry which is preliminary data.</text>
</comment>
<evidence type="ECO:0000256" key="3">
    <source>
        <dbReference type="ARBA" id="ARBA00023125"/>
    </source>
</evidence>
<dbReference type="InterPro" id="IPR000847">
    <property type="entry name" value="LysR_HTH_N"/>
</dbReference>
<reference evidence="6 7" key="1">
    <citation type="submission" date="2017-12" db="EMBL/GenBank/DDBJ databases">
        <title>Genome sequence of the active heterotrophic nitrifier-denitrifier, Cupriavidus pauculus UM1.</title>
        <authorList>
            <person name="Putonti C."/>
            <person name="Castignetti D."/>
        </authorList>
    </citation>
    <scope>NUCLEOTIDE SEQUENCE [LARGE SCALE GENOMIC DNA]</scope>
    <source>
        <strain evidence="6 7">UM1</strain>
    </source>
</reference>
<dbReference type="GO" id="GO:0003700">
    <property type="term" value="F:DNA-binding transcription factor activity"/>
    <property type="evidence" value="ECO:0007669"/>
    <property type="project" value="InterPro"/>
</dbReference>
<dbReference type="PANTHER" id="PTHR30537:SF26">
    <property type="entry name" value="GLYCINE CLEAVAGE SYSTEM TRANSCRIPTIONAL ACTIVATOR"/>
    <property type="match status" value="1"/>
</dbReference>
<dbReference type="InterPro" id="IPR036388">
    <property type="entry name" value="WH-like_DNA-bd_sf"/>
</dbReference>
<keyword evidence="2" id="KW-0805">Transcription regulation</keyword>
<gene>
    <name evidence="6" type="ORF">CYJ10_03450</name>
</gene>
<dbReference type="Pfam" id="PF03466">
    <property type="entry name" value="LysR_substrate"/>
    <property type="match status" value="1"/>
</dbReference>
<dbReference type="SUPFAM" id="SSF53850">
    <property type="entry name" value="Periplasmic binding protein-like II"/>
    <property type="match status" value="1"/>
</dbReference>
<dbReference type="OrthoDB" id="8714815at2"/>
<dbReference type="InterPro" id="IPR036390">
    <property type="entry name" value="WH_DNA-bd_sf"/>
</dbReference>
<name>A0A2N5CJH1_9BURK</name>
<dbReference type="SUPFAM" id="SSF46785">
    <property type="entry name" value="Winged helix' DNA-binding domain"/>
    <property type="match status" value="1"/>
</dbReference>
<dbReference type="GO" id="GO:0043565">
    <property type="term" value="F:sequence-specific DNA binding"/>
    <property type="evidence" value="ECO:0007669"/>
    <property type="project" value="TreeGrafter"/>
</dbReference>
<evidence type="ECO:0000256" key="4">
    <source>
        <dbReference type="ARBA" id="ARBA00023163"/>
    </source>
</evidence>
<dbReference type="Gene3D" id="1.10.10.10">
    <property type="entry name" value="Winged helix-like DNA-binding domain superfamily/Winged helix DNA-binding domain"/>
    <property type="match status" value="1"/>
</dbReference>
<feature type="domain" description="HTH lysR-type" evidence="5">
    <location>
        <begin position="62"/>
        <end position="114"/>
    </location>
</feature>
<evidence type="ECO:0000259" key="5">
    <source>
        <dbReference type="PROSITE" id="PS50931"/>
    </source>
</evidence>
<keyword evidence="3" id="KW-0238">DNA-binding</keyword>
<comment type="similarity">
    <text evidence="1">Belongs to the LysR transcriptional regulatory family.</text>
</comment>
<dbReference type="AlphaFoldDB" id="A0A2N5CJH1"/>